<dbReference type="AlphaFoldDB" id="A0A9Q0JE16"/>
<dbReference type="Proteomes" id="UP001141552">
    <property type="component" value="Unassembled WGS sequence"/>
</dbReference>
<feature type="domain" description="CCHC-type" evidence="3">
    <location>
        <begin position="146"/>
        <end position="160"/>
    </location>
</feature>
<comment type="caution">
    <text evidence="4">The sequence shown here is derived from an EMBL/GenBank/DDBJ whole genome shotgun (WGS) entry which is preliminary data.</text>
</comment>
<sequence length="226" mass="23993">MMAATAFIVNPLLAQTPLPTFTHVRSLLLAFESRVSSRQQADTTPVTATSTALVAAPLTSSSTSVPPSSSQSTGPAALVMHPTDRAGSFRNFRGRGRGRGRRGGYYRGYNNSFYQPRLDYPTFPRPPSSSHSGILGVAPPLSSTFCHYCGAPGHIARSCPTLAQQSLSAVSIHDTAWYPDSGASVHMTNNSGMLLTFKPYLGPDKICVGDGPCSVPLDIITCMDAK</sequence>
<dbReference type="EMBL" id="JAKUCV010003630">
    <property type="protein sequence ID" value="KAJ4838169.1"/>
    <property type="molecule type" value="Genomic_DNA"/>
</dbReference>
<keyword evidence="1" id="KW-0479">Metal-binding</keyword>
<evidence type="ECO:0000256" key="1">
    <source>
        <dbReference type="PROSITE-ProRule" id="PRU00047"/>
    </source>
</evidence>
<dbReference type="Gene3D" id="4.10.60.10">
    <property type="entry name" value="Zinc finger, CCHC-type"/>
    <property type="match status" value="1"/>
</dbReference>
<reference evidence="4" key="1">
    <citation type="submission" date="2022-02" db="EMBL/GenBank/DDBJ databases">
        <authorList>
            <person name="Henning P.M."/>
            <person name="McCubbin A.G."/>
            <person name="Shore J.S."/>
        </authorList>
    </citation>
    <scope>NUCLEOTIDE SEQUENCE</scope>
    <source>
        <strain evidence="4">F60SS</strain>
        <tissue evidence="4">Leaves</tissue>
    </source>
</reference>
<keyword evidence="5" id="KW-1185">Reference proteome</keyword>
<keyword evidence="1" id="KW-0863">Zinc-finger</keyword>
<reference evidence="4" key="2">
    <citation type="journal article" date="2023" name="Plants (Basel)">
        <title>Annotation of the Turnera subulata (Passifloraceae) Draft Genome Reveals the S-Locus Evolved after the Divergence of Turneroideae from Passifloroideae in a Stepwise Manner.</title>
        <authorList>
            <person name="Henning P.M."/>
            <person name="Roalson E.H."/>
            <person name="Mir W."/>
            <person name="McCubbin A.G."/>
            <person name="Shore J.S."/>
        </authorList>
    </citation>
    <scope>NUCLEOTIDE SEQUENCE</scope>
    <source>
        <strain evidence="4">F60SS</strain>
    </source>
</reference>
<name>A0A9Q0JE16_9ROSI</name>
<dbReference type="SUPFAM" id="SSF57756">
    <property type="entry name" value="Retrovirus zinc finger-like domains"/>
    <property type="match status" value="1"/>
</dbReference>
<dbReference type="SMART" id="SM00343">
    <property type="entry name" value="ZnF_C2HC"/>
    <property type="match status" value="1"/>
</dbReference>
<accession>A0A9Q0JE16</accession>
<feature type="compositionally biased region" description="Low complexity" evidence="2">
    <location>
        <begin position="57"/>
        <end position="73"/>
    </location>
</feature>
<dbReference type="Pfam" id="PF00098">
    <property type="entry name" value="zf-CCHC"/>
    <property type="match status" value="1"/>
</dbReference>
<gene>
    <name evidence="4" type="ORF">Tsubulata_029907</name>
</gene>
<protein>
    <recommendedName>
        <fullName evidence="3">CCHC-type domain-containing protein</fullName>
    </recommendedName>
</protein>
<dbReference type="PANTHER" id="PTHR47481">
    <property type="match status" value="1"/>
</dbReference>
<organism evidence="4 5">
    <name type="scientific">Turnera subulata</name>
    <dbReference type="NCBI Taxonomy" id="218843"/>
    <lineage>
        <taxon>Eukaryota</taxon>
        <taxon>Viridiplantae</taxon>
        <taxon>Streptophyta</taxon>
        <taxon>Embryophyta</taxon>
        <taxon>Tracheophyta</taxon>
        <taxon>Spermatophyta</taxon>
        <taxon>Magnoliopsida</taxon>
        <taxon>eudicotyledons</taxon>
        <taxon>Gunneridae</taxon>
        <taxon>Pentapetalae</taxon>
        <taxon>rosids</taxon>
        <taxon>fabids</taxon>
        <taxon>Malpighiales</taxon>
        <taxon>Passifloraceae</taxon>
        <taxon>Turnera</taxon>
    </lineage>
</organism>
<evidence type="ECO:0000256" key="2">
    <source>
        <dbReference type="SAM" id="MobiDB-lite"/>
    </source>
</evidence>
<feature type="region of interest" description="Disordered" evidence="2">
    <location>
        <begin position="57"/>
        <end position="79"/>
    </location>
</feature>
<dbReference type="GO" id="GO:0003676">
    <property type="term" value="F:nucleic acid binding"/>
    <property type="evidence" value="ECO:0007669"/>
    <property type="project" value="InterPro"/>
</dbReference>
<evidence type="ECO:0000259" key="3">
    <source>
        <dbReference type="PROSITE" id="PS50158"/>
    </source>
</evidence>
<dbReference type="InterPro" id="IPR036875">
    <property type="entry name" value="Znf_CCHC_sf"/>
</dbReference>
<evidence type="ECO:0000313" key="4">
    <source>
        <dbReference type="EMBL" id="KAJ4838169.1"/>
    </source>
</evidence>
<proteinExistence type="predicted"/>
<dbReference type="PANTHER" id="PTHR47481:SF31">
    <property type="entry name" value="OS01G0873500 PROTEIN"/>
    <property type="match status" value="1"/>
</dbReference>
<dbReference type="OrthoDB" id="1845088at2759"/>
<dbReference type="InterPro" id="IPR001878">
    <property type="entry name" value="Znf_CCHC"/>
</dbReference>
<keyword evidence="1" id="KW-0862">Zinc</keyword>
<dbReference type="PROSITE" id="PS50158">
    <property type="entry name" value="ZF_CCHC"/>
    <property type="match status" value="1"/>
</dbReference>
<dbReference type="GO" id="GO:0008270">
    <property type="term" value="F:zinc ion binding"/>
    <property type="evidence" value="ECO:0007669"/>
    <property type="project" value="UniProtKB-KW"/>
</dbReference>
<evidence type="ECO:0000313" key="5">
    <source>
        <dbReference type="Proteomes" id="UP001141552"/>
    </source>
</evidence>